<feature type="transmembrane region" description="Helical" evidence="1">
    <location>
        <begin position="375"/>
        <end position="395"/>
    </location>
</feature>
<feature type="transmembrane region" description="Helical" evidence="1">
    <location>
        <begin position="488"/>
        <end position="509"/>
    </location>
</feature>
<feature type="transmembrane region" description="Helical" evidence="1">
    <location>
        <begin position="455"/>
        <end position="476"/>
    </location>
</feature>
<dbReference type="SUPFAM" id="SSF82714">
    <property type="entry name" value="Multidrug efflux transporter AcrB TolC docking domain, DN and DC subdomains"/>
    <property type="match status" value="2"/>
</dbReference>
<feature type="transmembrane region" description="Helical" evidence="1">
    <location>
        <begin position="863"/>
        <end position="882"/>
    </location>
</feature>
<dbReference type="GO" id="GO:0042910">
    <property type="term" value="F:xenobiotic transmembrane transporter activity"/>
    <property type="evidence" value="ECO:0007669"/>
    <property type="project" value="TreeGrafter"/>
</dbReference>
<evidence type="ECO:0000313" key="3">
    <source>
        <dbReference type="Proteomes" id="UP000590740"/>
    </source>
</evidence>
<dbReference type="Pfam" id="PF00873">
    <property type="entry name" value="ACR_tran"/>
    <property type="match status" value="1"/>
</dbReference>
<feature type="transmembrane region" description="Helical" evidence="1">
    <location>
        <begin position="1058"/>
        <end position="1083"/>
    </location>
</feature>
<evidence type="ECO:0000256" key="1">
    <source>
        <dbReference type="SAM" id="Phobius"/>
    </source>
</evidence>
<keyword evidence="1" id="KW-0472">Membrane</keyword>
<dbReference type="InterPro" id="IPR001036">
    <property type="entry name" value="Acrflvin-R"/>
</dbReference>
<organism evidence="2 3">
    <name type="scientific">Prosthecobacter vanneervenii</name>
    <dbReference type="NCBI Taxonomy" id="48466"/>
    <lineage>
        <taxon>Bacteria</taxon>
        <taxon>Pseudomonadati</taxon>
        <taxon>Verrucomicrobiota</taxon>
        <taxon>Verrucomicrobiia</taxon>
        <taxon>Verrucomicrobiales</taxon>
        <taxon>Verrucomicrobiaceae</taxon>
        <taxon>Prosthecobacter</taxon>
    </lineage>
</organism>
<sequence length="1097" mass="119386">MSTPAENSSHLGIAGRIAAAFVDSKLTPLVVIASVILGAAAVVLLPREEEPQIKVPMVDVLVSMPGSSANEIEERATRPMEKLLWEVPGVEYLYSTSRDSESLVIVRFKVGEDPERSLVKITEKLRSNYDRIPMGVSPPLIKPKSIDDVPILALTFHSARYDHLTLRRLAAQVEESVKQVPLVAETTLLGGSRRAVRVMLDPVKLASRNLSPAGLVPMLQQANRQFRAGGLTTGNNEVLVETGAFLRTAHEVGDVVIGVFSGRPVYLREVAEIIDGGEEPTQYVFHGSKSADEPAVTLSIAKRPGANAISVADEVLHKVDLLKGTIIPADVQVSVTRNYGETAAEKSNELLLHMGIAVFSVAILIWLTLGWRESGIVAVAIPATLALTLLIFYLYGFTLNRITLFALIFSIGILVDDAIVVVENIVRHFHLPQNKGRSWSSIAVEAVGEVGNPTILATFAVIAAVLPMAFVGGLMGPYMRPIPIGASAAMFWSLLIAFIVTPWASIRILRWGGKYSKLTEGKAVDDGHKHLASEHEEDFFTKLYRRMMGPLIHHTGSRWMFLIGITVLLLGAMATVGLGWVKVKMLPFDNKSEFQVILNMPEGASLEQTAAVAREMAAVIRKEPEVTDYQIYTGVASPYNFNGLVRHYFLRRGANVADIQVNLVGKHERKAQSHDIAKRVRPAVAEIAARYDARVAIAEVPPGPPVLQTLVAEIYGPDEESRLKMARAVKDIFKATPGVVDVDWYVEADQQKARFIIDKEKAALHGISAATISQTLKIAVDGESVDLLHQPQEKEDVNIRLELPRSAKTTAEDLLALRVRSGDANALPEPGASGAPLVPLRELVKVEHVTVEKSRYHKNLMPVTYVIGDVAGVVESPVYAIFQMNEALKKLDTREFGGSGADLKILNATMPFSDAEPAMKWDGEWHITIEVFRDLGAAFGACLILIYVLMVGWFRSFITPAIVMVAIPFSLVGILPAHGLMDAFFTATSMIGFMAGGGIVVRNSIILVDFIELRIQEGMPLSEAVIDAGAVRFRPMLLTAMAVVVGAAVILADPIFQGLAIALMAGEIASLFISRMAVPVLYFMANKHSHPESPTQN</sequence>
<dbReference type="Gene3D" id="3.30.2090.10">
    <property type="entry name" value="Multidrug efflux transporter AcrB TolC docking domain, DN and DC subdomains"/>
    <property type="match status" value="2"/>
</dbReference>
<proteinExistence type="predicted"/>
<feature type="transmembrane region" description="Helical" evidence="1">
    <location>
        <begin position="935"/>
        <end position="954"/>
    </location>
</feature>
<dbReference type="GO" id="GO:0005886">
    <property type="term" value="C:plasma membrane"/>
    <property type="evidence" value="ECO:0007669"/>
    <property type="project" value="TreeGrafter"/>
</dbReference>
<feature type="transmembrane region" description="Helical" evidence="1">
    <location>
        <begin position="987"/>
        <end position="1011"/>
    </location>
</feature>
<dbReference type="Gene3D" id="3.30.70.1440">
    <property type="entry name" value="Multidrug efflux transporter AcrB pore domain"/>
    <property type="match status" value="1"/>
</dbReference>
<dbReference type="PANTHER" id="PTHR32063:SF16">
    <property type="entry name" value="CATION EFFLUX SYSTEM (ACRB_ACRD_ACRF FAMILY)"/>
    <property type="match status" value="1"/>
</dbReference>
<keyword evidence="1" id="KW-1133">Transmembrane helix</keyword>
<dbReference type="RefSeq" id="WP_184340361.1">
    <property type="nucleotide sequence ID" value="NZ_JACHIG010000006.1"/>
</dbReference>
<feature type="transmembrane region" description="Helical" evidence="1">
    <location>
        <begin position="402"/>
        <end position="422"/>
    </location>
</feature>
<dbReference type="PRINTS" id="PR00702">
    <property type="entry name" value="ACRIFLAVINRP"/>
</dbReference>
<keyword evidence="1" id="KW-0812">Transmembrane</keyword>
<reference evidence="2 3" key="1">
    <citation type="submission" date="2020-08" db="EMBL/GenBank/DDBJ databases">
        <title>Genomic Encyclopedia of Type Strains, Phase IV (KMG-IV): sequencing the most valuable type-strain genomes for metagenomic binning, comparative biology and taxonomic classification.</title>
        <authorList>
            <person name="Goeker M."/>
        </authorList>
    </citation>
    <scope>NUCLEOTIDE SEQUENCE [LARGE SCALE GENOMIC DNA]</scope>
    <source>
        <strain evidence="2 3">DSM 12252</strain>
    </source>
</reference>
<dbReference type="Proteomes" id="UP000590740">
    <property type="component" value="Unassembled WGS sequence"/>
</dbReference>
<dbReference type="Gene3D" id="3.30.70.1320">
    <property type="entry name" value="Multidrug efflux transporter AcrB pore domain like"/>
    <property type="match status" value="1"/>
</dbReference>
<dbReference type="Gene3D" id="1.20.1640.10">
    <property type="entry name" value="Multidrug efflux transporter AcrB transmembrane domain"/>
    <property type="match status" value="2"/>
</dbReference>
<accession>A0A7W7YC35</accession>
<evidence type="ECO:0000313" key="2">
    <source>
        <dbReference type="EMBL" id="MBB5033431.1"/>
    </source>
</evidence>
<dbReference type="EMBL" id="JACHIG010000006">
    <property type="protein sequence ID" value="MBB5033431.1"/>
    <property type="molecule type" value="Genomic_DNA"/>
</dbReference>
<dbReference type="SUPFAM" id="SSF82693">
    <property type="entry name" value="Multidrug efflux transporter AcrB pore domain, PN1, PN2, PC1 and PC2 subdomains"/>
    <property type="match status" value="3"/>
</dbReference>
<dbReference type="SUPFAM" id="SSF82866">
    <property type="entry name" value="Multidrug efflux transporter AcrB transmembrane domain"/>
    <property type="match status" value="2"/>
</dbReference>
<feature type="transmembrane region" description="Helical" evidence="1">
    <location>
        <begin position="1031"/>
        <end position="1052"/>
    </location>
</feature>
<keyword evidence="3" id="KW-1185">Reference proteome</keyword>
<feature type="transmembrane region" description="Helical" evidence="1">
    <location>
        <begin position="559"/>
        <end position="581"/>
    </location>
</feature>
<dbReference type="InterPro" id="IPR027463">
    <property type="entry name" value="AcrB_DN_DC_subdom"/>
</dbReference>
<feature type="transmembrane region" description="Helical" evidence="1">
    <location>
        <begin position="26"/>
        <end position="45"/>
    </location>
</feature>
<gene>
    <name evidence="2" type="ORF">HNQ65_003019</name>
</gene>
<comment type="caution">
    <text evidence="2">The sequence shown here is derived from an EMBL/GenBank/DDBJ whole genome shotgun (WGS) entry which is preliminary data.</text>
</comment>
<dbReference type="Gene3D" id="3.30.70.1430">
    <property type="entry name" value="Multidrug efflux transporter AcrB pore domain"/>
    <property type="match status" value="2"/>
</dbReference>
<name>A0A7W7YC35_9BACT</name>
<feature type="transmembrane region" description="Helical" evidence="1">
    <location>
        <begin position="350"/>
        <end position="369"/>
    </location>
</feature>
<dbReference type="AlphaFoldDB" id="A0A7W7YC35"/>
<protein>
    <submittedName>
        <fullName evidence="2">Multidrug efflux pump subunit AcrB</fullName>
    </submittedName>
</protein>
<feature type="transmembrane region" description="Helical" evidence="1">
    <location>
        <begin position="961"/>
        <end position="981"/>
    </location>
</feature>
<dbReference type="PANTHER" id="PTHR32063">
    <property type="match status" value="1"/>
</dbReference>